<dbReference type="AlphaFoldDB" id="A0A226EEM4"/>
<evidence type="ECO:0000256" key="1">
    <source>
        <dbReference type="SAM" id="MobiDB-lite"/>
    </source>
</evidence>
<gene>
    <name evidence="2" type="ORF">Fcan01_08843</name>
</gene>
<dbReference type="Proteomes" id="UP000198287">
    <property type="component" value="Unassembled WGS sequence"/>
</dbReference>
<proteinExistence type="predicted"/>
<sequence>MELGNFKTLSLANDTDSFRPRIPLQFLVLLNSVQEVGTTLGMSDMLNSDVNPLGQNLATDLLIDNNAKSPLRHIINAPRLSMIVPEAGGKLGPHVKKDVESYLPTNITLTCSTSGKLSTSLNEYFLEKQVVPAVTKDFLWILDSWTGQTNLQSYNKFFGENNGMPEITVKIIPEKCLEVLINVNGISQEDNWTTRKGVLKLQSLLHFLISAPIFKPMIKYSWYSRQKNPSKKIERCQGSNSNTSAAKPNPQAIAPPRRYAGAM</sequence>
<organism evidence="2 3">
    <name type="scientific">Folsomia candida</name>
    <name type="common">Springtail</name>
    <dbReference type="NCBI Taxonomy" id="158441"/>
    <lineage>
        <taxon>Eukaryota</taxon>
        <taxon>Metazoa</taxon>
        <taxon>Ecdysozoa</taxon>
        <taxon>Arthropoda</taxon>
        <taxon>Hexapoda</taxon>
        <taxon>Collembola</taxon>
        <taxon>Entomobryomorpha</taxon>
        <taxon>Isotomoidea</taxon>
        <taxon>Isotomidae</taxon>
        <taxon>Proisotominae</taxon>
        <taxon>Folsomia</taxon>
    </lineage>
</organism>
<feature type="region of interest" description="Disordered" evidence="1">
    <location>
        <begin position="231"/>
        <end position="263"/>
    </location>
</feature>
<reference evidence="2 3" key="1">
    <citation type="submission" date="2015-12" db="EMBL/GenBank/DDBJ databases">
        <title>The genome of Folsomia candida.</title>
        <authorList>
            <person name="Faddeeva A."/>
            <person name="Derks M.F."/>
            <person name="Anvar Y."/>
            <person name="Smit S."/>
            <person name="Van Straalen N."/>
            <person name="Roelofs D."/>
        </authorList>
    </citation>
    <scope>NUCLEOTIDE SEQUENCE [LARGE SCALE GENOMIC DNA]</scope>
    <source>
        <strain evidence="2 3">VU population</strain>
        <tissue evidence="2">Whole body</tissue>
    </source>
</reference>
<comment type="caution">
    <text evidence="2">The sequence shown here is derived from an EMBL/GenBank/DDBJ whole genome shotgun (WGS) entry which is preliminary data.</text>
</comment>
<accession>A0A226EEM4</accession>
<keyword evidence="3" id="KW-1185">Reference proteome</keyword>
<dbReference type="EMBL" id="LNIX01000004">
    <property type="protein sequence ID" value="OXA55840.1"/>
    <property type="molecule type" value="Genomic_DNA"/>
</dbReference>
<evidence type="ECO:0000313" key="3">
    <source>
        <dbReference type="Proteomes" id="UP000198287"/>
    </source>
</evidence>
<feature type="compositionally biased region" description="Polar residues" evidence="1">
    <location>
        <begin position="237"/>
        <end position="246"/>
    </location>
</feature>
<evidence type="ECO:0000313" key="2">
    <source>
        <dbReference type="EMBL" id="OXA55840.1"/>
    </source>
</evidence>
<name>A0A226EEM4_FOLCA</name>
<protein>
    <submittedName>
        <fullName evidence="2">Uncharacterized protein</fullName>
    </submittedName>
</protein>